<keyword evidence="3" id="KW-1185">Reference proteome</keyword>
<dbReference type="EMBL" id="CAJVPY010000376">
    <property type="protein sequence ID" value="CAG8468956.1"/>
    <property type="molecule type" value="Genomic_DNA"/>
</dbReference>
<evidence type="ECO:0000313" key="3">
    <source>
        <dbReference type="Proteomes" id="UP000789405"/>
    </source>
</evidence>
<name>A0A9N8W1V0_9GLOM</name>
<gene>
    <name evidence="2" type="ORF">DERYTH_LOCUS1362</name>
</gene>
<dbReference type="Proteomes" id="UP000789405">
    <property type="component" value="Unassembled WGS sequence"/>
</dbReference>
<accession>A0A9N8W1V0</accession>
<reference evidence="2" key="1">
    <citation type="submission" date="2021-06" db="EMBL/GenBank/DDBJ databases">
        <authorList>
            <person name="Kallberg Y."/>
            <person name="Tangrot J."/>
            <person name="Rosling A."/>
        </authorList>
    </citation>
    <scope>NUCLEOTIDE SEQUENCE</scope>
    <source>
        <strain evidence="2">MA453B</strain>
    </source>
</reference>
<proteinExistence type="predicted"/>
<dbReference type="OrthoDB" id="2373603at2759"/>
<sequence length="235" mass="25988">MATSFANPHYIKRDDVTPQTCPAAMLSATSECDIKGQMAFYQDNGGSIWLTGTYQYGFQNPKEWDYCYTIQNKCGKVLFNLTDWLGMEYAKESGCNGYDDDMSKRFTRRRNILDKRNDDKCEIGHWGSKPWVIKVDDLTWDCGKKGFKYENCDGKDIYADMVVDYDKVKLPKRLSDQGPASGFYLVIEGSSKWGKRTTSLSPAAINVNNQATPAAAAAATPAAPAAPAAPPAVKG</sequence>
<protein>
    <submittedName>
        <fullName evidence="2">13184_t:CDS:1</fullName>
    </submittedName>
</protein>
<evidence type="ECO:0000256" key="1">
    <source>
        <dbReference type="SAM" id="MobiDB-lite"/>
    </source>
</evidence>
<comment type="caution">
    <text evidence="2">The sequence shown here is derived from an EMBL/GenBank/DDBJ whole genome shotgun (WGS) entry which is preliminary data.</text>
</comment>
<feature type="compositionally biased region" description="Low complexity" evidence="1">
    <location>
        <begin position="212"/>
        <end position="226"/>
    </location>
</feature>
<feature type="region of interest" description="Disordered" evidence="1">
    <location>
        <begin position="212"/>
        <end position="235"/>
    </location>
</feature>
<evidence type="ECO:0000313" key="2">
    <source>
        <dbReference type="EMBL" id="CAG8468956.1"/>
    </source>
</evidence>
<organism evidence="2 3">
    <name type="scientific">Dentiscutata erythropus</name>
    <dbReference type="NCBI Taxonomy" id="1348616"/>
    <lineage>
        <taxon>Eukaryota</taxon>
        <taxon>Fungi</taxon>
        <taxon>Fungi incertae sedis</taxon>
        <taxon>Mucoromycota</taxon>
        <taxon>Glomeromycotina</taxon>
        <taxon>Glomeromycetes</taxon>
        <taxon>Diversisporales</taxon>
        <taxon>Gigasporaceae</taxon>
        <taxon>Dentiscutata</taxon>
    </lineage>
</organism>
<dbReference type="AlphaFoldDB" id="A0A9N8W1V0"/>